<name>A0A0G2GEY8_PHACM</name>
<evidence type="ECO:0000313" key="2">
    <source>
        <dbReference type="Proteomes" id="UP000053317"/>
    </source>
</evidence>
<comment type="caution">
    <text evidence="1">The sequence shown here is derived from an EMBL/GenBank/DDBJ whole genome shotgun (WGS) entry which is preliminary data.</text>
</comment>
<dbReference type="EMBL" id="LCWF01000079">
    <property type="protein sequence ID" value="KKY22183.1"/>
    <property type="molecule type" value="Genomic_DNA"/>
</dbReference>
<keyword evidence="2" id="KW-1185">Reference proteome</keyword>
<proteinExistence type="predicted"/>
<accession>A0A0G2GEY8</accession>
<dbReference type="Proteomes" id="UP000053317">
    <property type="component" value="Unassembled WGS sequence"/>
</dbReference>
<sequence length="166" mass="19384">MYGHHFPSFARQFPTPTARLRKLHLRLAASDQPEWSVNGGYVSYVKLNNLLELSLRLRIQSDTDYQTFWVEGILSHVVPYTKIKAENLRVDVRFEEPRLFEDLPENPEELKKFLQHVRDRLVALFQRDAPALKLGPPPPLKPHLAAQQKETVLEREERTSCLIMPF</sequence>
<reference evidence="1 2" key="1">
    <citation type="submission" date="2015-05" db="EMBL/GenBank/DDBJ databases">
        <title>Distinctive expansion of gene families associated with plant cell wall degradation and secondary metabolism in the genomes of grapevine trunk pathogens.</title>
        <authorList>
            <person name="Lawrence D.P."/>
            <person name="Travadon R."/>
            <person name="Rolshausen P.E."/>
            <person name="Baumgartner K."/>
        </authorList>
    </citation>
    <scope>NUCLEOTIDE SEQUENCE [LARGE SCALE GENOMIC DNA]</scope>
    <source>
        <strain evidence="1">UCRPC4</strain>
    </source>
</reference>
<organism evidence="1 2">
    <name type="scientific">Phaeomoniella chlamydospora</name>
    <name type="common">Phaeoacremonium chlamydosporum</name>
    <dbReference type="NCBI Taxonomy" id="158046"/>
    <lineage>
        <taxon>Eukaryota</taxon>
        <taxon>Fungi</taxon>
        <taxon>Dikarya</taxon>
        <taxon>Ascomycota</taxon>
        <taxon>Pezizomycotina</taxon>
        <taxon>Eurotiomycetes</taxon>
        <taxon>Chaetothyriomycetidae</taxon>
        <taxon>Phaeomoniellales</taxon>
        <taxon>Phaeomoniellaceae</taxon>
        <taxon>Phaeomoniella</taxon>
    </lineage>
</organism>
<gene>
    <name evidence="1" type="ORF">UCRPC4_g03371</name>
</gene>
<dbReference type="AlphaFoldDB" id="A0A0G2GEY8"/>
<reference evidence="1 2" key="2">
    <citation type="submission" date="2015-05" db="EMBL/GenBank/DDBJ databases">
        <authorList>
            <person name="Morales-Cruz A."/>
            <person name="Amrine K.C."/>
            <person name="Cantu D."/>
        </authorList>
    </citation>
    <scope>NUCLEOTIDE SEQUENCE [LARGE SCALE GENOMIC DNA]</scope>
    <source>
        <strain evidence="1">UCRPC4</strain>
    </source>
</reference>
<protein>
    <submittedName>
        <fullName evidence="1">Uncharacterized protein</fullName>
    </submittedName>
</protein>
<evidence type="ECO:0000313" key="1">
    <source>
        <dbReference type="EMBL" id="KKY22183.1"/>
    </source>
</evidence>